<dbReference type="GeneID" id="36405466"/>
<dbReference type="Proteomes" id="UP000054928">
    <property type="component" value="Unassembled WGS sequence"/>
</dbReference>
<sequence length="103" mass="11693">MKYMLQIRTLDIKGSDHFSNHTGDVKPALFVLPEQISQRFDGHKEKYEVCLSIRITKLHPISESATAAYAVEHLKRIVPIDQVVCLLKVENHGIDFHFASSSC</sequence>
<dbReference type="EMBL" id="CCYD01000468">
    <property type="protein sequence ID" value="CEG40199.1"/>
    <property type="molecule type" value="Genomic_DNA"/>
</dbReference>
<keyword evidence="2" id="KW-1185">Reference proteome</keyword>
<reference evidence="2" key="1">
    <citation type="submission" date="2014-09" db="EMBL/GenBank/DDBJ databases">
        <authorList>
            <person name="Sharma Rahul"/>
            <person name="Thines Marco"/>
        </authorList>
    </citation>
    <scope>NUCLEOTIDE SEQUENCE [LARGE SCALE GENOMIC DNA]</scope>
</reference>
<evidence type="ECO:0000313" key="2">
    <source>
        <dbReference type="Proteomes" id="UP000054928"/>
    </source>
</evidence>
<organism evidence="1 2">
    <name type="scientific">Plasmopara halstedii</name>
    <name type="common">Downy mildew of sunflower</name>
    <dbReference type="NCBI Taxonomy" id="4781"/>
    <lineage>
        <taxon>Eukaryota</taxon>
        <taxon>Sar</taxon>
        <taxon>Stramenopiles</taxon>
        <taxon>Oomycota</taxon>
        <taxon>Peronosporomycetes</taxon>
        <taxon>Peronosporales</taxon>
        <taxon>Peronosporaceae</taxon>
        <taxon>Plasmopara</taxon>
    </lineage>
</organism>
<name>A0A0P1AHG7_PLAHL</name>
<dbReference type="RefSeq" id="XP_024576568.1">
    <property type="nucleotide sequence ID" value="XM_024725831.1"/>
</dbReference>
<proteinExistence type="predicted"/>
<accession>A0A0P1AHG7</accession>
<evidence type="ECO:0000313" key="1">
    <source>
        <dbReference type="EMBL" id="CEG40199.1"/>
    </source>
</evidence>
<dbReference type="AlphaFoldDB" id="A0A0P1AHG7"/>
<protein>
    <submittedName>
        <fullName evidence="1">Uncharacterized protein</fullName>
    </submittedName>
</protein>